<accession>A0A512C3V8</accession>
<dbReference type="EMBL" id="BJYU01000268">
    <property type="protein sequence ID" value="GEO18895.1"/>
    <property type="molecule type" value="Genomic_DNA"/>
</dbReference>
<gene>
    <name evidence="1" type="ORF">MAE02_65910</name>
</gene>
<sequence>MSACSYCWSYYMGAMMLSRQTSDPSRRKALIREAYTWLHRYFEAEDSEVARTSV</sequence>
<dbReference type="RefSeq" id="WP_170285189.1">
    <property type="nucleotide sequence ID" value="NZ_BJYU01000268.1"/>
</dbReference>
<reference evidence="1 2" key="1">
    <citation type="submission" date="2019-07" db="EMBL/GenBank/DDBJ databases">
        <title>Whole genome shotgun sequence of Microvirga aerophila NBRC 106136.</title>
        <authorList>
            <person name="Hosoyama A."/>
            <person name="Uohara A."/>
            <person name="Ohji S."/>
            <person name="Ichikawa N."/>
        </authorList>
    </citation>
    <scope>NUCLEOTIDE SEQUENCE [LARGE SCALE GENOMIC DNA]</scope>
    <source>
        <strain evidence="1 2">NBRC 106136</strain>
    </source>
</reference>
<comment type="caution">
    <text evidence="1">The sequence shown here is derived from an EMBL/GenBank/DDBJ whole genome shotgun (WGS) entry which is preliminary data.</text>
</comment>
<organism evidence="1 2">
    <name type="scientific">Microvirga aerophila</name>
    <dbReference type="NCBI Taxonomy" id="670291"/>
    <lineage>
        <taxon>Bacteria</taxon>
        <taxon>Pseudomonadati</taxon>
        <taxon>Pseudomonadota</taxon>
        <taxon>Alphaproteobacteria</taxon>
        <taxon>Hyphomicrobiales</taxon>
        <taxon>Methylobacteriaceae</taxon>
        <taxon>Microvirga</taxon>
    </lineage>
</organism>
<dbReference type="Proteomes" id="UP000321085">
    <property type="component" value="Unassembled WGS sequence"/>
</dbReference>
<keyword evidence="2" id="KW-1185">Reference proteome</keyword>
<proteinExistence type="predicted"/>
<dbReference type="AlphaFoldDB" id="A0A512C3V8"/>
<evidence type="ECO:0000313" key="2">
    <source>
        <dbReference type="Proteomes" id="UP000321085"/>
    </source>
</evidence>
<name>A0A512C3V8_9HYPH</name>
<evidence type="ECO:0000313" key="1">
    <source>
        <dbReference type="EMBL" id="GEO18895.1"/>
    </source>
</evidence>
<protein>
    <submittedName>
        <fullName evidence="1">Uncharacterized protein</fullName>
    </submittedName>
</protein>